<dbReference type="GO" id="GO:0005829">
    <property type="term" value="C:cytosol"/>
    <property type="evidence" value="ECO:0007669"/>
    <property type="project" value="TreeGrafter"/>
</dbReference>
<dbReference type="SMART" id="SM00715">
    <property type="entry name" value="LA"/>
    <property type="match status" value="1"/>
</dbReference>
<feature type="compositionally biased region" description="Basic residues" evidence="4">
    <location>
        <begin position="1344"/>
        <end position="1353"/>
    </location>
</feature>
<evidence type="ECO:0000313" key="7">
    <source>
        <dbReference type="Proteomes" id="UP000693946"/>
    </source>
</evidence>
<dbReference type="PANTHER" id="PTHR22792">
    <property type="entry name" value="LUPUS LA PROTEIN-RELATED"/>
    <property type="match status" value="1"/>
</dbReference>
<feature type="region of interest" description="Disordered" evidence="4">
    <location>
        <begin position="155"/>
        <end position="198"/>
    </location>
</feature>
<accession>A0AAV6T777</accession>
<evidence type="ECO:0000256" key="4">
    <source>
        <dbReference type="SAM" id="MobiDB-lite"/>
    </source>
</evidence>
<feature type="region of interest" description="Disordered" evidence="4">
    <location>
        <begin position="1340"/>
        <end position="1458"/>
    </location>
</feature>
<dbReference type="Pfam" id="PF05383">
    <property type="entry name" value="La"/>
    <property type="match status" value="1"/>
</dbReference>
<comment type="caution">
    <text evidence="6">The sequence shown here is derived from an EMBL/GenBank/DDBJ whole genome shotgun (WGS) entry which is preliminary data.</text>
</comment>
<feature type="region of interest" description="Disordered" evidence="4">
    <location>
        <begin position="735"/>
        <end position="763"/>
    </location>
</feature>
<feature type="compositionally biased region" description="Polar residues" evidence="4">
    <location>
        <begin position="530"/>
        <end position="541"/>
    </location>
</feature>
<dbReference type="GO" id="GO:0010494">
    <property type="term" value="C:cytoplasmic stress granule"/>
    <property type="evidence" value="ECO:0007669"/>
    <property type="project" value="TreeGrafter"/>
</dbReference>
<protein>
    <submittedName>
        <fullName evidence="6">La-related protein 4B-like isoform X2</fullName>
    </submittedName>
</protein>
<reference evidence="6 7" key="1">
    <citation type="journal article" date="2021" name="Sci. Rep.">
        <title>Chromosome anchoring in Senegalese sole (Solea senegalensis) reveals sex-associated markers and genome rearrangements in flatfish.</title>
        <authorList>
            <person name="Guerrero-Cozar I."/>
            <person name="Gomez-Garrido J."/>
            <person name="Berbel C."/>
            <person name="Martinez-Blanch J.F."/>
            <person name="Alioto T."/>
            <person name="Claros M.G."/>
            <person name="Gagnaire P.A."/>
            <person name="Manchado M."/>
        </authorList>
    </citation>
    <scope>NUCLEOTIDE SEQUENCE [LARGE SCALE GENOMIC DNA]</scope>
    <source>
        <strain evidence="6">Sse05_10M</strain>
    </source>
</reference>
<dbReference type="PANTHER" id="PTHR22792:SF43">
    <property type="entry name" value="LA-RELATED PROTEIN 4B"/>
    <property type="match status" value="1"/>
</dbReference>
<dbReference type="InterPro" id="IPR045180">
    <property type="entry name" value="La_dom_prot"/>
</dbReference>
<keyword evidence="2 3" id="KW-0694">RNA-binding</keyword>
<feature type="compositionally biased region" description="Polar residues" evidence="4">
    <location>
        <begin position="570"/>
        <end position="582"/>
    </location>
</feature>
<dbReference type="GO" id="GO:0045727">
    <property type="term" value="P:positive regulation of translation"/>
    <property type="evidence" value="ECO:0007669"/>
    <property type="project" value="TreeGrafter"/>
</dbReference>
<feature type="compositionally biased region" description="Low complexity" evidence="4">
    <location>
        <begin position="1478"/>
        <end position="1497"/>
    </location>
</feature>
<feature type="domain" description="HTH La-type RNA-binding" evidence="5">
    <location>
        <begin position="1101"/>
        <end position="1190"/>
    </location>
</feature>
<evidence type="ECO:0000259" key="5">
    <source>
        <dbReference type="PROSITE" id="PS50961"/>
    </source>
</evidence>
<evidence type="ECO:0000256" key="3">
    <source>
        <dbReference type="PROSITE-ProRule" id="PRU00332"/>
    </source>
</evidence>
<evidence type="ECO:0000256" key="2">
    <source>
        <dbReference type="ARBA" id="ARBA00022884"/>
    </source>
</evidence>
<feature type="compositionally biased region" description="Basic and acidic residues" evidence="4">
    <location>
        <begin position="345"/>
        <end position="370"/>
    </location>
</feature>
<gene>
    <name evidence="6" type="ORF">JOB18_023674</name>
</gene>
<dbReference type="Pfam" id="PF26088">
    <property type="entry name" value="RRM_LARP4"/>
    <property type="match status" value="1"/>
</dbReference>
<dbReference type="Proteomes" id="UP000693946">
    <property type="component" value="Linkage Group LG1"/>
</dbReference>
<evidence type="ECO:0000313" key="6">
    <source>
        <dbReference type="EMBL" id="KAG7525215.1"/>
    </source>
</evidence>
<feature type="compositionally biased region" description="Pro residues" evidence="4">
    <location>
        <begin position="303"/>
        <end position="313"/>
    </location>
</feature>
<dbReference type="GO" id="GO:0003730">
    <property type="term" value="F:mRNA 3'-UTR binding"/>
    <property type="evidence" value="ECO:0007669"/>
    <property type="project" value="TreeGrafter"/>
</dbReference>
<dbReference type="PROSITE" id="PS50961">
    <property type="entry name" value="HTH_LA"/>
    <property type="match status" value="1"/>
</dbReference>
<sequence>MGCCFSKELNPGPQAETSSLLQPALHHGSTEVTEQVRQHAATLAKHVSLREETPSSRTLHEDKGRRPGVEVCVDDQNVTVPSEREEEEAIIITAGTDIHSNMDTEAGVVHAAVLGCEPAPYMEVLTQNPVTQKVVENARSSCVGQEQHRVSRCGSALTRFPDPGRVTARAEPEDEPTQSQGMARRQDSRGAEDHEEDEEIYVVTTLCQGVETRTRSFYSICSIDTADLEHDPSYTQTAGAETALFLCRAADLSLGPGQSNAEESGVHIYVVQPKTTSCSCDEEADTPDQSLTVLSHDSLTSPGLPPPQLPDLVPHPDPEPASHPEPLSGPASHPVPYLEPVSHPELVHDPDSGPVRDPEAELFSDPEHDLLPTSSPQTETEDLNHLVTVKAAEGSTDERMSEAIEEEQRGGEVHVTEEQSVDLEAHKPAKGFFMDKEHKVVNLQSPQATKESPELITSCQSLSPSELKLLQRQQSKVDSASLQSRSVPVNICRSSSDEGVVHRGTEDTEVSSISTISTVSSLPSQVDSFSCHTNLTPTSGLPETPSGLPETPSGLPETASGLPKTASGLPETTSGLPETTSGLPEITSDLPEITSGLPETTSDLPETTSHLLETTSHLLETTSEKCDVNSNDPTFELNSIETQSQDSELQFPESVQANSSFYAGEKQTCEVTSVQDVVLSAGDGQEVGNPSCELVEEPDVSVYLTKSGPDVLSALSPSFNLQDVVECESESCLLHSPSAESSSPVVTSSSSSSSLLPSSSSPCASFEKHTSVSRSSKIQIKVNSAKSECVEEEEETAFQQTQTDLVSTSHEKHLSFCPPLSFEPTEILNRHVHQDRAAETSCVLSTETQSEDAEVCDMYTTPTVFTGEGEGPVGFDGEENLSMITVDPGQIDVYASLPSYEIHFQGHAVAEEGEGEGGMREMVSELLGEDTDLSVCRLYPHPWIRLGLEDACEEWARGVVEADGAPGDGVEQIPASVSELQPSMALLGAFPYSTVMPQGSCVWEWHTDCTQSEPVAAPSLNPDAEVWTSHDYNVDIHGSAYPEVQRPWLQLSDAVTDPAGFVSEFRLEDMGLVEVVADPTSVEFKILSGEAPVVNGESTRPPVTDEVKEELRTVLESCLNSEQLSSDLYLKSQMDSDQYVPISTIASLDKVKNLCTDVDVLSDILKLLPLVQVAPCGQKVRPTQGRCVLILREIPDTTPREEVESLFHGDNLPKFVSCEFVNNDNWFITFKSEADAQQVFKYLREEVRVFQGKPLMVRIKAKTMTVPSYSPKNGYRCPPLDQCNNNYGLYYTRNDYQQPYSAHMTRAQVYDLTGDVWMSGFKHSEPLTVSDLMTGFPGPFFKPRNPHRPRRGSRWSSAADRRHIAHSDSSPAAEQTPPERPSTPSRPGRGRSWSNARSQSRGGRAEPNKQPVNGSSEWARKGNGQRRRNNPRSRDKSSEDAQSPPRQPSPPLELGLTSFPPLCAANAAIATELTVNDSSKGPVKSSSSCQSSSTPSQEAQSDSQLNVEECSETTSEAKASQQTHHPVTEVKKLSYAQICQKAPASSSDPAPPADHASSEAGST</sequence>
<keyword evidence="7" id="KW-1185">Reference proteome</keyword>
<dbReference type="EMBL" id="JAGKHQ010000001">
    <property type="protein sequence ID" value="KAG7525215.1"/>
    <property type="molecule type" value="Genomic_DNA"/>
</dbReference>
<keyword evidence="1" id="KW-0597">Phosphoprotein</keyword>
<feature type="region of interest" description="Disordered" evidence="4">
    <location>
        <begin position="293"/>
        <end position="383"/>
    </location>
</feature>
<proteinExistence type="predicted"/>
<feature type="compositionally biased region" description="Low complexity" evidence="4">
    <location>
        <begin position="1382"/>
        <end position="1394"/>
    </location>
</feature>
<feature type="region of interest" description="Disordered" evidence="4">
    <location>
        <begin position="1475"/>
        <end position="1563"/>
    </location>
</feature>
<name>A0AAV6T777_SOLSE</name>
<feature type="compositionally biased region" description="Polar residues" evidence="4">
    <location>
        <begin position="1498"/>
        <end position="1525"/>
    </location>
</feature>
<organism evidence="6 7">
    <name type="scientific">Solea senegalensis</name>
    <name type="common">Senegalese sole</name>
    <dbReference type="NCBI Taxonomy" id="28829"/>
    <lineage>
        <taxon>Eukaryota</taxon>
        <taxon>Metazoa</taxon>
        <taxon>Chordata</taxon>
        <taxon>Craniata</taxon>
        <taxon>Vertebrata</taxon>
        <taxon>Euteleostomi</taxon>
        <taxon>Actinopterygii</taxon>
        <taxon>Neopterygii</taxon>
        <taxon>Teleostei</taxon>
        <taxon>Neoteleostei</taxon>
        <taxon>Acanthomorphata</taxon>
        <taxon>Carangaria</taxon>
        <taxon>Pleuronectiformes</taxon>
        <taxon>Pleuronectoidei</taxon>
        <taxon>Soleidae</taxon>
        <taxon>Solea</taxon>
    </lineage>
</organism>
<feature type="region of interest" description="Disordered" evidence="4">
    <location>
        <begin position="530"/>
        <end position="605"/>
    </location>
</feature>
<dbReference type="InterPro" id="IPR006630">
    <property type="entry name" value="La_HTH"/>
</dbReference>
<evidence type="ECO:0000256" key="1">
    <source>
        <dbReference type="ARBA" id="ARBA00022553"/>
    </source>
</evidence>
<feature type="region of interest" description="Disordered" evidence="4">
    <location>
        <begin position="1"/>
        <end position="33"/>
    </location>
</feature>
<dbReference type="InterPro" id="IPR058699">
    <property type="entry name" value="RRM_LARP4/4B"/>
</dbReference>